<proteinExistence type="predicted"/>
<dbReference type="InterPro" id="IPR001387">
    <property type="entry name" value="Cro/C1-type_HTH"/>
</dbReference>
<dbReference type="Proteomes" id="UP000322791">
    <property type="component" value="Unassembled WGS sequence"/>
</dbReference>
<evidence type="ECO:0000313" key="2">
    <source>
        <dbReference type="EMBL" id="TYZ06380.1"/>
    </source>
</evidence>
<dbReference type="PROSITE" id="PS50943">
    <property type="entry name" value="HTH_CROC1"/>
    <property type="match status" value="1"/>
</dbReference>
<dbReference type="Pfam" id="PF01381">
    <property type="entry name" value="HTH_3"/>
    <property type="match status" value="1"/>
</dbReference>
<feature type="domain" description="HTH cro/C1-type" evidence="1">
    <location>
        <begin position="20"/>
        <end position="67"/>
    </location>
</feature>
<sequence>MPRRARVSLNVLARVRAWFGLRQDQLALFLGVSPSLVQGIESGRRRLTEEVALALLPLLQRVPPDYNAPLEAAAPALALPPDAPGPEAAELDFRRRTCLQQAAGLRQEADKLAAQARATARWAQALPALLTTYPAPAPDDSAETAQRRIWLRGWLPRQARPLPPATSTRWHLLQARITALEAEAAALAALLEPQQPK</sequence>
<gene>
    <name evidence="2" type="ORF">FY528_18600</name>
</gene>
<dbReference type="RefSeq" id="WP_149072529.1">
    <property type="nucleotide sequence ID" value="NZ_VTHL01000025.1"/>
</dbReference>
<evidence type="ECO:0000313" key="3">
    <source>
        <dbReference type="Proteomes" id="UP000322791"/>
    </source>
</evidence>
<comment type="caution">
    <text evidence="2">The sequence shown here is derived from an EMBL/GenBank/DDBJ whole genome shotgun (WGS) entry which is preliminary data.</text>
</comment>
<evidence type="ECO:0000259" key="1">
    <source>
        <dbReference type="PROSITE" id="PS50943"/>
    </source>
</evidence>
<dbReference type="SMART" id="SM00530">
    <property type="entry name" value="HTH_XRE"/>
    <property type="match status" value="1"/>
</dbReference>
<dbReference type="CDD" id="cd00093">
    <property type="entry name" value="HTH_XRE"/>
    <property type="match status" value="1"/>
</dbReference>
<protein>
    <submittedName>
        <fullName evidence="2">Helix-turn-helix transcriptional regulator</fullName>
    </submittedName>
</protein>
<dbReference type="Gene3D" id="1.10.260.40">
    <property type="entry name" value="lambda repressor-like DNA-binding domains"/>
    <property type="match status" value="1"/>
</dbReference>
<dbReference type="AlphaFoldDB" id="A0A5D6UTG1"/>
<dbReference type="InterPro" id="IPR010982">
    <property type="entry name" value="Lambda_DNA-bd_dom_sf"/>
</dbReference>
<dbReference type="EMBL" id="VTHL01000025">
    <property type="protein sequence ID" value="TYZ06380.1"/>
    <property type="molecule type" value="Genomic_DNA"/>
</dbReference>
<organism evidence="2 3">
    <name type="scientific">Hymenobacter lutimineralis</name>
    <dbReference type="NCBI Taxonomy" id="2606448"/>
    <lineage>
        <taxon>Bacteria</taxon>
        <taxon>Pseudomonadati</taxon>
        <taxon>Bacteroidota</taxon>
        <taxon>Cytophagia</taxon>
        <taxon>Cytophagales</taxon>
        <taxon>Hymenobacteraceae</taxon>
        <taxon>Hymenobacter</taxon>
    </lineage>
</organism>
<dbReference type="SUPFAM" id="SSF47413">
    <property type="entry name" value="lambda repressor-like DNA-binding domains"/>
    <property type="match status" value="1"/>
</dbReference>
<dbReference type="GO" id="GO:0003677">
    <property type="term" value="F:DNA binding"/>
    <property type="evidence" value="ECO:0007669"/>
    <property type="project" value="InterPro"/>
</dbReference>
<accession>A0A5D6UTG1</accession>
<name>A0A5D6UTG1_9BACT</name>
<keyword evidence="3" id="KW-1185">Reference proteome</keyword>
<reference evidence="2 3" key="1">
    <citation type="submission" date="2019-08" db="EMBL/GenBank/DDBJ databases">
        <authorList>
            <person name="Seo M.-J."/>
        </authorList>
    </citation>
    <scope>NUCLEOTIDE SEQUENCE [LARGE SCALE GENOMIC DNA]</scope>
    <source>
        <strain evidence="2 3">KIGAM108</strain>
    </source>
</reference>